<accession>A0ABU2FDE4</accession>
<keyword evidence="1" id="KW-0812">Transmembrane</keyword>
<protein>
    <submittedName>
        <fullName evidence="2">Uncharacterized protein</fullName>
    </submittedName>
</protein>
<reference evidence="2 3" key="1">
    <citation type="submission" date="2022-06" db="EMBL/GenBank/DDBJ databases">
        <title>Haloarcula sp. a new haloarchaeum isolate from saline soil.</title>
        <authorList>
            <person name="Strakova D."/>
            <person name="Galisteo C."/>
            <person name="Sanchez-Porro C."/>
            <person name="Ventosa A."/>
        </authorList>
    </citation>
    <scope>NUCLEOTIDE SEQUENCE [LARGE SCALE GENOMIC DNA]</scope>
    <source>
        <strain evidence="2 3">S1CR25-12</strain>
    </source>
</reference>
<sequence>MPTPYKREQTDEGPHTPAEQCLPGTVGTVEHCLCGVAGLLCTGAILALWYPALVAVTQPLYVLSSTAVVAVVTTLWLLTWLGVEFVWEWRAGRLRGEL</sequence>
<evidence type="ECO:0000256" key="1">
    <source>
        <dbReference type="SAM" id="Phobius"/>
    </source>
</evidence>
<feature type="transmembrane region" description="Helical" evidence="1">
    <location>
        <begin position="32"/>
        <end position="50"/>
    </location>
</feature>
<organism evidence="2 3">
    <name type="scientific">Haloarcula saliterrae</name>
    <dbReference type="NCBI Taxonomy" id="2950534"/>
    <lineage>
        <taxon>Archaea</taxon>
        <taxon>Methanobacteriati</taxon>
        <taxon>Methanobacteriota</taxon>
        <taxon>Stenosarchaea group</taxon>
        <taxon>Halobacteria</taxon>
        <taxon>Halobacteriales</taxon>
        <taxon>Haloarculaceae</taxon>
        <taxon>Haloarcula</taxon>
    </lineage>
</organism>
<feature type="transmembrane region" description="Helical" evidence="1">
    <location>
        <begin position="62"/>
        <end position="87"/>
    </location>
</feature>
<keyword evidence="1" id="KW-1133">Transmembrane helix</keyword>
<dbReference type="RefSeq" id="WP_310919944.1">
    <property type="nucleotide sequence ID" value="NZ_JAMQON010000003.1"/>
</dbReference>
<keyword evidence="1" id="KW-0472">Membrane</keyword>
<evidence type="ECO:0000313" key="3">
    <source>
        <dbReference type="Proteomes" id="UP001259659"/>
    </source>
</evidence>
<proteinExistence type="predicted"/>
<name>A0ABU2FDE4_9EURY</name>
<gene>
    <name evidence="2" type="ORF">NDI56_12805</name>
</gene>
<dbReference type="EMBL" id="JAMQON010000003">
    <property type="protein sequence ID" value="MDS0260276.1"/>
    <property type="molecule type" value="Genomic_DNA"/>
</dbReference>
<comment type="caution">
    <text evidence="2">The sequence shown here is derived from an EMBL/GenBank/DDBJ whole genome shotgun (WGS) entry which is preliminary data.</text>
</comment>
<keyword evidence="3" id="KW-1185">Reference proteome</keyword>
<dbReference type="Proteomes" id="UP001259659">
    <property type="component" value="Unassembled WGS sequence"/>
</dbReference>
<evidence type="ECO:0000313" key="2">
    <source>
        <dbReference type="EMBL" id="MDS0260276.1"/>
    </source>
</evidence>